<dbReference type="AlphaFoldDB" id="A0A9E7R4D2"/>
<protein>
    <submittedName>
        <fullName evidence="5">NUDIX domain-containing protein</fullName>
    </submittedName>
</protein>
<dbReference type="PANTHER" id="PTHR43046">
    <property type="entry name" value="GDP-MANNOSE MANNOSYL HYDROLASE"/>
    <property type="match status" value="1"/>
</dbReference>
<reference evidence="5" key="1">
    <citation type="submission" date="2022-09" db="EMBL/GenBank/DDBJ databases">
        <title>Diverse halophilic archaea isolated from saline environments.</title>
        <authorList>
            <person name="Cui H.-L."/>
        </authorList>
    </citation>
    <scope>NUCLEOTIDE SEQUENCE</scope>
    <source>
        <strain evidence="5">ZS-35-S2</strain>
    </source>
</reference>
<name>A0A9E7R4D2_9EURY</name>
<dbReference type="KEGG" id="ssai:N0B31_03690"/>
<dbReference type="InterPro" id="IPR000086">
    <property type="entry name" value="NUDIX_hydrolase_dom"/>
</dbReference>
<dbReference type="Gene3D" id="3.90.79.10">
    <property type="entry name" value="Nucleoside Triphosphate Pyrophosphohydrolase"/>
    <property type="match status" value="1"/>
</dbReference>
<dbReference type="InterPro" id="IPR020084">
    <property type="entry name" value="NUDIX_hydrolase_CS"/>
</dbReference>
<dbReference type="GeneID" id="74941494"/>
<evidence type="ECO:0000313" key="6">
    <source>
        <dbReference type="Proteomes" id="UP001057580"/>
    </source>
</evidence>
<dbReference type="PROSITE" id="PS51462">
    <property type="entry name" value="NUDIX"/>
    <property type="match status" value="1"/>
</dbReference>
<feature type="domain" description="Nudix hydrolase" evidence="4">
    <location>
        <begin position="22"/>
        <end position="150"/>
    </location>
</feature>
<accession>A0A9E7R4D2</accession>
<evidence type="ECO:0000256" key="2">
    <source>
        <dbReference type="ARBA" id="ARBA00022801"/>
    </source>
</evidence>
<comment type="cofactor">
    <cofactor evidence="1">
        <name>Mg(2+)</name>
        <dbReference type="ChEBI" id="CHEBI:18420"/>
    </cofactor>
</comment>
<dbReference type="Proteomes" id="UP001057580">
    <property type="component" value="Chromosome"/>
</dbReference>
<dbReference type="Pfam" id="PF00293">
    <property type="entry name" value="NUDIX"/>
    <property type="match status" value="1"/>
</dbReference>
<evidence type="ECO:0000259" key="4">
    <source>
        <dbReference type="PROSITE" id="PS51462"/>
    </source>
</evidence>
<feature type="region of interest" description="Disordered" evidence="3">
    <location>
        <begin position="1"/>
        <end position="25"/>
    </location>
</feature>
<dbReference type="PANTHER" id="PTHR43046:SF2">
    <property type="entry name" value="8-OXO-DGTP DIPHOSPHATASE-RELATED"/>
    <property type="match status" value="1"/>
</dbReference>
<keyword evidence="6" id="KW-1185">Reference proteome</keyword>
<dbReference type="PROSITE" id="PS00893">
    <property type="entry name" value="NUDIX_BOX"/>
    <property type="match status" value="1"/>
</dbReference>
<sequence length="153" mass="16347">MADRSFTPQGFVGPGAGPVSAGQRRGAKALVRTGDRVLLVRERHADGSPFWTLPGGGVEPSESLRGGLQRELVEELGCDSVVADAWGSFQYAHRSKPGVVSTYTIYETWLLDEPTPNGREGVTGYDWVDPATPPAETLPQVVGVLADVVNDQN</sequence>
<evidence type="ECO:0000256" key="1">
    <source>
        <dbReference type="ARBA" id="ARBA00001946"/>
    </source>
</evidence>
<keyword evidence="2" id="KW-0378">Hydrolase</keyword>
<evidence type="ECO:0000256" key="3">
    <source>
        <dbReference type="SAM" id="MobiDB-lite"/>
    </source>
</evidence>
<organism evidence="5 6">
    <name type="scientific">Salinirubellus salinus</name>
    <dbReference type="NCBI Taxonomy" id="1364945"/>
    <lineage>
        <taxon>Archaea</taxon>
        <taxon>Methanobacteriati</taxon>
        <taxon>Methanobacteriota</taxon>
        <taxon>Stenosarchaea group</taxon>
        <taxon>Halobacteria</taxon>
        <taxon>Halobacteriales</taxon>
        <taxon>Natronomonadaceae</taxon>
        <taxon>Salinirubellus</taxon>
    </lineage>
</organism>
<dbReference type="GO" id="GO:0016787">
    <property type="term" value="F:hydrolase activity"/>
    <property type="evidence" value="ECO:0007669"/>
    <property type="project" value="UniProtKB-KW"/>
</dbReference>
<dbReference type="EMBL" id="CP104003">
    <property type="protein sequence ID" value="UWM55392.1"/>
    <property type="molecule type" value="Genomic_DNA"/>
</dbReference>
<dbReference type="SUPFAM" id="SSF55811">
    <property type="entry name" value="Nudix"/>
    <property type="match status" value="1"/>
</dbReference>
<gene>
    <name evidence="5" type="ORF">N0B31_03690</name>
</gene>
<dbReference type="CDD" id="cd02883">
    <property type="entry name" value="NUDIX_Hydrolase"/>
    <property type="match status" value="1"/>
</dbReference>
<proteinExistence type="predicted"/>
<dbReference type="RefSeq" id="WP_260594492.1">
    <property type="nucleotide sequence ID" value="NZ_CP104003.1"/>
</dbReference>
<evidence type="ECO:0000313" key="5">
    <source>
        <dbReference type="EMBL" id="UWM55392.1"/>
    </source>
</evidence>
<dbReference type="InterPro" id="IPR015797">
    <property type="entry name" value="NUDIX_hydrolase-like_dom_sf"/>
</dbReference>